<dbReference type="InterPro" id="IPR036691">
    <property type="entry name" value="Endo/exonu/phosph_ase_sf"/>
</dbReference>
<proteinExistence type="predicted"/>
<comment type="caution">
    <text evidence="1">The sequence shown here is derived from an EMBL/GenBank/DDBJ whole genome shotgun (WGS) entry which is preliminary data.</text>
</comment>
<sequence>MTALNKVRLENIATWNARGIKHQDSYKDITYKIIALAKTHLQAGDTFCVCNYIIHRHYHPGANRGGGAIKKSIQGRNCILRSVYAPLGKTITHENLVNLNNSALTFLALGYLNAKHPSWNCVGKTQNGQLLYNHQQINPYLVCAPEKPTRYPENANYRPDILVITIYKNINFTYELEVLQELHSDHLPVLATLDSANTEATQARKVRNFKKANWPRLNKYVTRNINCEKQLINTTQVQEYTEQLTNVIRDAIEVAILLTTIKKRQEKFSALIKTLSRRETVPAGPGNETDNWITYYKIQQLSFLRAVEWEAKNNALWKCAKKLSIEAITIPPLQKSDGTFAYTPAEKADTLAHTLEKAFQPNETPQCPQHTAHIEQQMALLLACQPNTHSYPTSPEEI</sequence>
<dbReference type="Gene3D" id="3.60.10.10">
    <property type="entry name" value="Endonuclease/exonuclease/phosphatase"/>
    <property type="match status" value="1"/>
</dbReference>
<keyword evidence="2" id="KW-1185">Reference proteome</keyword>
<name>A0ABQ9I8F8_9NEOP</name>
<accession>A0ABQ9I8F8</accession>
<dbReference type="Proteomes" id="UP001159363">
    <property type="component" value="Chromosome 2"/>
</dbReference>
<evidence type="ECO:0000313" key="2">
    <source>
        <dbReference type="Proteomes" id="UP001159363"/>
    </source>
</evidence>
<protein>
    <submittedName>
        <fullName evidence="1">Uncharacterized protein</fullName>
    </submittedName>
</protein>
<dbReference type="SUPFAM" id="SSF56219">
    <property type="entry name" value="DNase I-like"/>
    <property type="match status" value="1"/>
</dbReference>
<evidence type="ECO:0000313" key="1">
    <source>
        <dbReference type="EMBL" id="KAJ8892762.1"/>
    </source>
</evidence>
<gene>
    <name evidence="1" type="ORF">PR048_005343</name>
</gene>
<dbReference type="EMBL" id="JARBHB010000002">
    <property type="protein sequence ID" value="KAJ8892762.1"/>
    <property type="molecule type" value="Genomic_DNA"/>
</dbReference>
<organism evidence="1 2">
    <name type="scientific">Dryococelus australis</name>
    <dbReference type="NCBI Taxonomy" id="614101"/>
    <lineage>
        <taxon>Eukaryota</taxon>
        <taxon>Metazoa</taxon>
        <taxon>Ecdysozoa</taxon>
        <taxon>Arthropoda</taxon>
        <taxon>Hexapoda</taxon>
        <taxon>Insecta</taxon>
        <taxon>Pterygota</taxon>
        <taxon>Neoptera</taxon>
        <taxon>Polyneoptera</taxon>
        <taxon>Phasmatodea</taxon>
        <taxon>Verophasmatodea</taxon>
        <taxon>Anareolatae</taxon>
        <taxon>Phasmatidae</taxon>
        <taxon>Eurycanthinae</taxon>
        <taxon>Dryococelus</taxon>
    </lineage>
</organism>
<reference evidence="1 2" key="1">
    <citation type="submission" date="2023-02" db="EMBL/GenBank/DDBJ databases">
        <title>LHISI_Scaffold_Assembly.</title>
        <authorList>
            <person name="Stuart O.P."/>
            <person name="Cleave R."/>
            <person name="Magrath M.J.L."/>
            <person name="Mikheyev A.S."/>
        </authorList>
    </citation>
    <scope>NUCLEOTIDE SEQUENCE [LARGE SCALE GENOMIC DNA]</scope>
    <source>
        <strain evidence="1">Daus_M_001</strain>
        <tissue evidence="1">Leg muscle</tissue>
    </source>
</reference>